<protein>
    <submittedName>
        <fullName evidence="1">Uncharacterized protein</fullName>
    </submittedName>
</protein>
<evidence type="ECO:0000313" key="1">
    <source>
        <dbReference type="EMBL" id="DAD99187.1"/>
    </source>
</evidence>
<name>A0A8S5NZ11_9CAUD</name>
<organism evidence="1">
    <name type="scientific">Siphoviridae sp. ctsxl5</name>
    <dbReference type="NCBI Taxonomy" id="2825700"/>
    <lineage>
        <taxon>Viruses</taxon>
        <taxon>Duplodnaviria</taxon>
        <taxon>Heunggongvirae</taxon>
        <taxon>Uroviricota</taxon>
        <taxon>Caudoviricetes</taxon>
    </lineage>
</organism>
<accession>A0A8S5NZ11</accession>
<proteinExistence type="predicted"/>
<sequence length="163" mass="18841">MIPRNRCTRVGGCGCFRAIVYTLYLHIWPCYFSDYTGIYTYRKGKPKEPETEEKKMNKQEIAKIIESKAAEYGLKLQESTMGWANESNHDSYIRIEVRKERDYDKTDWEARKVFWDIKANAGICQMGGDPTPEELLKAADEIARGAKFTADINSMELSCIEIF</sequence>
<reference evidence="1" key="1">
    <citation type="journal article" date="2021" name="Proc. Natl. Acad. Sci. U.S.A.">
        <title>A Catalog of Tens of Thousands of Viruses from Human Metagenomes Reveals Hidden Associations with Chronic Diseases.</title>
        <authorList>
            <person name="Tisza M.J."/>
            <person name="Buck C.B."/>
        </authorList>
    </citation>
    <scope>NUCLEOTIDE SEQUENCE</scope>
    <source>
        <strain evidence="1">Ctsxl5</strain>
    </source>
</reference>
<dbReference type="EMBL" id="BK015277">
    <property type="protein sequence ID" value="DAD99187.1"/>
    <property type="molecule type" value="Genomic_DNA"/>
</dbReference>